<dbReference type="Gene3D" id="3.30.1180.20">
    <property type="entry name" value="Dihydroxyacetone kinase, domain 2"/>
    <property type="match status" value="1"/>
</dbReference>
<proteinExistence type="predicted"/>
<keyword evidence="3 6" id="KW-0418">Kinase</keyword>
<dbReference type="InterPro" id="IPR050861">
    <property type="entry name" value="Dihydroxyacetone_Kinase"/>
</dbReference>
<keyword evidence="7" id="KW-1185">Reference proteome</keyword>
<accession>A0A1H7CWF0</accession>
<dbReference type="Proteomes" id="UP000199662">
    <property type="component" value="Unassembled WGS sequence"/>
</dbReference>
<evidence type="ECO:0000256" key="1">
    <source>
        <dbReference type="ARBA" id="ARBA00022679"/>
    </source>
</evidence>
<dbReference type="GO" id="GO:0005524">
    <property type="term" value="F:ATP binding"/>
    <property type="evidence" value="ECO:0007669"/>
    <property type="project" value="UniProtKB-KW"/>
</dbReference>
<dbReference type="Pfam" id="PF02733">
    <property type="entry name" value="Dak1"/>
    <property type="match status" value="1"/>
</dbReference>
<organism evidence="6 7">
    <name type="scientific">Propionispira arboris</name>
    <dbReference type="NCBI Taxonomy" id="84035"/>
    <lineage>
        <taxon>Bacteria</taxon>
        <taxon>Bacillati</taxon>
        <taxon>Bacillota</taxon>
        <taxon>Negativicutes</taxon>
        <taxon>Selenomonadales</taxon>
        <taxon>Selenomonadaceae</taxon>
        <taxon>Propionispira</taxon>
    </lineage>
</organism>
<dbReference type="PANTHER" id="PTHR28629">
    <property type="entry name" value="TRIOKINASE/FMN CYCLASE"/>
    <property type="match status" value="1"/>
</dbReference>
<evidence type="ECO:0000256" key="3">
    <source>
        <dbReference type="ARBA" id="ARBA00022777"/>
    </source>
</evidence>
<dbReference type="Gene3D" id="3.40.50.10440">
    <property type="entry name" value="Dihydroxyacetone kinase, domain 1"/>
    <property type="match status" value="1"/>
</dbReference>
<dbReference type="STRING" id="84035.SAMN05660742_12610"/>
<sequence length="334" mass="35973">MKKLINKAEDFARETIEGIVLAHPESLKMLNENHHCVVRADEKKQGKVAIATGGGSGHLPLFLGYVGKGLADGVSVGNVFASPSAEVMHDIDKAIHAGAGVLHLYGNYGGDIMNFGMAADLAEMEDIEVTEVLGCDDVASAPKGKESKRRGVAGLLFAYKIAGAAAEDMLSLAEVTRVAQKTVDNTRTMGVALTPCIVPEAGKATFSIGEDEMEIGMGIHGEPGINRTKLKPIDEVVAEITNKILSDLSFEDGSEVSVLVNGLGGTPKEELYIAYRQVYKILQGKGIKIYRKYIGEYATSLEMAGMSVSLLRLDDELKKYIDRPCYSPFFEQSR</sequence>
<evidence type="ECO:0000256" key="2">
    <source>
        <dbReference type="ARBA" id="ARBA00022741"/>
    </source>
</evidence>
<evidence type="ECO:0000256" key="4">
    <source>
        <dbReference type="ARBA" id="ARBA00022840"/>
    </source>
</evidence>
<protein>
    <submittedName>
        <fullName evidence="6">Dihydroxyacetone kinase DhaK subunit</fullName>
    </submittedName>
</protein>
<dbReference type="FunFam" id="3.30.1180.20:FF:000001">
    <property type="entry name" value="Dihydroxyacetone kinase 1"/>
    <property type="match status" value="1"/>
</dbReference>
<reference evidence="6 7" key="1">
    <citation type="submission" date="2016-10" db="EMBL/GenBank/DDBJ databases">
        <authorList>
            <person name="de Groot N.N."/>
        </authorList>
    </citation>
    <scope>NUCLEOTIDE SEQUENCE [LARGE SCALE GENOMIC DNA]</scope>
    <source>
        <strain evidence="6 7">DSM 2179</strain>
    </source>
</reference>
<keyword evidence="1" id="KW-0808">Transferase</keyword>
<evidence type="ECO:0000313" key="6">
    <source>
        <dbReference type="EMBL" id="SEJ93524.1"/>
    </source>
</evidence>
<dbReference type="InterPro" id="IPR004006">
    <property type="entry name" value="DhaK_dom"/>
</dbReference>
<dbReference type="SUPFAM" id="SSF82549">
    <property type="entry name" value="DAK1/DegV-like"/>
    <property type="match status" value="1"/>
</dbReference>
<dbReference type="FunFam" id="3.40.50.10440:FF:000001">
    <property type="entry name" value="Dihydroxyacetone kinase, DhaK subunit"/>
    <property type="match status" value="1"/>
</dbReference>
<keyword evidence="2" id="KW-0547">Nucleotide-binding</keyword>
<dbReference type="EMBL" id="FNZK01000026">
    <property type="protein sequence ID" value="SEJ93524.1"/>
    <property type="molecule type" value="Genomic_DNA"/>
</dbReference>
<dbReference type="AlphaFoldDB" id="A0A1H7CWF0"/>
<dbReference type="GO" id="GO:0005829">
    <property type="term" value="C:cytosol"/>
    <property type="evidence" value="ECO:0007669"/>
    <property type="project" value="TreeGrafter"/>
</dbReference>
<gene>
    <name evidence="6" type="ORF">SAMN05660742_12610</name>
</gene>
<keyword evidence="4" id="KW-0067">ATP-binding</keyword>
<feature type="domain" description="DhaK" evidence="5">
    <location>
        <begin position="7"/>
        <end position="330"/>
    </location>
</feature>
<name>A0A1H7CWF0_9FIRM</name>
<dbReference type="PANTHER" id="PTHR28629:SF4">
    <property type="entry name" value="TRIOKINASE_FMN CYCLASE"/>
    <property type="match status" value="1"/>
</dbReference>
<dbReference type="PROSITE" id="PS51481">
    <property type="entry name" value="DHAK"/>
    <property type="match status" value="1"/>
</dbReference>
<evidence type="ECO:0000259" key="5">
    <source>
        <dbReference type="PROSITE" id="PS51481"/>
    </source>
</evidence>
<dbReference type="GO" id="GO:0004371">
    <property type="term" value="F:glycerone kinase activity"/>
    <property type="evidence" value="ECO:0007669"/>
    <property type="project" value="InterPro"/>
</dbReference>
<dbReference type="RefSeq" id="WP_091835368.1">
    <property type="nucleotide sequence ID" value="NZ_FNZK01000026.1"/>
</dbReference>
<evidence type="ECO:0000313" key="7">
    <source>
        <dbReference type="Proteomes" id="UP000199662"/>
    </source>
</evidence>
<dbReference type="GO" id="GO:0019563">
    <property type="term" value="P:glycerol catabolic process"/>
    <property type="evidence" value="ECO:0007669"/>
    <property type="project" value="TreeGrafter"/>
</dbReference>